<dbReference type="RefSeq" id="XP_011505967.1">
    <property type="nucleotide sequence ID" value="XM_011507665.1"/>
</dbReference>
<evidence type="ECO:0000256" key="5">
    <source>
        <dbReference type="ARBA" id="ARBA00022729"/>
    </source>
</evidence>
<evidence type="ECO:0000256" key="7">
    <source>
        <dbReference type="ARBA" id="ARBA00023136"/>
    </source>
</evidence>
<evidence type="ECO:0000256" key="8">
    <source>
        <dbReference type="RuleBase" id="RU365066"/>
    </source>
</evidence>
<dbReference type="PANTHER" id="PTHR13148:SF0">
    <property type="entry name" value="POST-GPI ATTACHMENT TO PROTEINS FACTOR 3"/>
    <property type="match status" value="1"/>
</dbReference>
<reference evidence="10" key="1">
    <citation type="submission" date="2025-08" db="UniProtKB">
        <authorList>
            <consortium name="RefSeq"/>
        </authorList>
    </citation>
    <scope>IDENTIFICATION</scope>
</reference>
<dbReference type="AlphaFoldDB" id="A0AAJ6YWY7"/>
<feature type="transmembrane region" description="Helical" evidence="8">
    <location>
        <begin position="255"/>
        <end position="278"/>
    </location>
</feature>
<dbReference type="GO" id="GO:0000139">
    <property type="term" value="C:Golgi membrane"/>
    <property type="evidence" value="ECO:0007669"/>
    <property type="project" value="UniProtKB-SubCell"/>
</dbReference>
<dbReference type="Pfam" id="PF04080">
    <property type="entry name" value="Per1"/>
    <property type="match status" value="1"/>
</dbReference>
<dbReference type="InterPro" id="IPR007217">
    <property type="entry name" value="Per1-like"/>
</dbReference>
<evidence type="ECO:0000256" key="1">
    <source>
        <dbReference type="ARBA" id="ARBA00004127"/>
    </source>
</evidence>
<dbReference type="KEGG" id="csol:105368614"/>
<keyword evidence="3 8" id="KW-0337">GPI-anchor biosynthesis</keyword>
<comment type="caution">
    <text evidence="8">Lacks conserved residue(s) required for the propagation of feature annotation.</text>
</comment>
<comment type="subcellular location">
    <subcellularLocation>
        <location evidence="1">Endomembrane system</location>
        <topology evidence="1">Multi-pass membrane protein</topology>
    </subcellularLocation>
    <subcellularLocation>
        <location evidence="8">Golgi apparatus membrane</location>
        <topology evidence="8">Multi-pass membrane protein</topology>
    </subcellularLocation>
</comment>
<protein>
    <recommendedName>
        <fullName evidence="8">Post-GPI attachment to proteins factor 3</fullName>
    </recommendedName>
</protein>
<keyword evidence="4 8" id="KW-0812">Transmembrane</keyword>
<feature type="transmembrane region" description="Helical" evidence="8">
    <location>
        <begin position="103"/>
        <end position="120"/>
    </location>
</feature>
<feature type="chain" id="PRO_5042313567" description="Post-GPI attachment to proteins factor 3" evidence="8">
    <location>
        <begin position="20"/>
        <end position="320"/>
    </location>
</feature>
<dbReference type="CTD" id="93210"/>
<evidence type="ECO:0000256" key="6">
    <source>
        <dbReference type="ARBA" id="ARBA00022989"/>
    </source>
</evidence>
<dbReference type="GO" id="GO:0006506">
    <property type="term" value="P:GPI anchor biosynthetic process"/>
    <property type="evidence" value="ECO:0007669"/>
    <property type="project" value="UniProtKB-KW"/>
</dbReference>
<dbReference type="GO" id="GO:0016788">
    <property type="term" value="F:hydrolase activity, acting on ester bonds"/>
    <property type="evidence" value="ECO:0007669"/>
    <property type="project" value="TreeGrafter"/>
</dbReference>
<keyword evidence="6 8" id="KW-1133">Transmembrane helix</keyword>
<dbReference type="GeneID" id="105368614"/>
<feature type="signal peptide" evidence="8">
    <location>
        <begin position="1"/>
        <end position="19"/>
    </location>
</feature>
<dbReference type="PANTHER" id="PTHR13148">
    <property type="entry name" value="PER1-RELATED"/>
    <property type="match status" value="1"/>
</dbReference>
<evidence type="ECO:0000256" key="2">
    <source>
        <dbReference type="ARBA" id="ARBA00006387"/>
    </source>
</evidence>
<keyword evidence="9" id="KW-1185">Reference proteome</keyword>
<dbReference type="Proteomes" id="UP000695007">
    <property type="component" value="Unplaced"/>
</dbReference>
<feature type="transmembrane region" description="Helical" evidence="8">
    <location>
        <begin position="163"/>
        <end position="182"/>
    </location>
</feature>
<keyword evidence="7 8" id="KW-0472">Membrane</keyword>
<accession>A0AAJ6YWY7</accession>
<comment type="similarity">
    <text evidence="2 8">Belongs to the PGAP3 family.</text>
</comment>
<evidence type="ECO:0000256" key="4">
    <source>
        <dbReference type="ARBA" id="ARBA00022692"/>
    </source>
</evidence>
<gene>
    <name evidence="10" type="primary">LOC105368614</name>
</gene>
<comment type="function">
    <text evidence="8">Involved in the lipid remodeling steps of GPI-anchor maturation.</text>
</comment>
<feature type="transmembrane region" description="Helical" evidence="8">
    <location>
        <begin position="226"/>
        <end position="243"/>
    </location>
</feature>
<feature type="transmembrane region" description="Helical" evidence="8">
    <location>
        <begin position="194"/>
        <end position="214"/>
    </location>
</feature>
<keyword evidence="8" id="KW-0333">Golgi apparatus</keyword>
<dbReference type="GO" id="GO:0005789">
    <property type="term" value="C:endoplasmic reticulum membrane"/>
    <property type="evidence" value="ECO:0007669"/>
    <property type="project" value="TreeGrafter"/>
</dbReference>
<evidence type="ECO:0000313" key="10">
    <source>
        <dbReference type="RefSeq" id="XP_011505967.1"/>
    </source>
</evidence>
<organism evidence="9 10">
    <name type="scientific">Ceratosolen solmsi marchali</name>
    <dbReference type="NCBI Taxonomy" id="326594"/>
    <lineage>
        <taxon>Eukaryota</taxon>
        <taxon>Metazoa</taxon>
        <taxon>Ecdysozoa</taxon>
        <taxon>Arthropoda</taxon>
        <taxon>Hexapoda</taxon>
        <taxon>Insecta</taxon>
        <taxon>Pterygota</taxon>
        <taxon>Neoptera</taxon>
        <taxon>Endopterygota</taxon>
        <taxon>Hymenoptera</taxon>
        <taxon>Apocrita</taxon>
        <taxon>Proctotrupomorpha</taxon>
        <taxon>Chalcidoidea</taxon>
        <taxon>Agaonidae</taxon>
        <taxon>Agaoninae</taxon>
        <taxon>Ceratosolen</taxon>
    </lineage>
</organism>
<proteinExistence type="inferred from homology"/>
<feature type="transmembrane region" description="Helical" evidence="8">
    <location>
        <begin position="132"/>
        <end position="151"/>
    </location>
</feature>
<evidence type="ECO:0000256" key="3">
    <source>
        <dbReference type="ARBA" id="ARBA00022502"/>
    </source>
</evidence>
<sequence>MSKIWIFITLLIYSKITNASVGDRSQFYSNCIDKCRDIKCENDVDYKENLPLDLRLLHWTCRENCSYFCMWKTVDFFSSRGLSVPQFHGKWPFVRIFGLQEPASVLFSILNFYAHVTYYLKFKKVIRSTSPMFFIWTWFTVICLHGWFWSTVFHARDKDFTEVMDYSCAFTIMLTLLYCLLLRIFYRETIMHKAFITITSIYFIVLYSHLTHLWSGHINYEYNMKFNVLVGFLIFVMSMIWWYNNSTKLPHVHLMGWFTISTVTVSLLEIADFPPIFWLFDAHSLWHASTIPLVKLLYRFASLDCQYLRRQYSKLEDDRL</sequence>
<keyword evidence="5 8" id="KW-0732">Signal</keyword>
<name>A0AAJ6YWY7_9HYME</name>
<evidence type="ECO:0000313" key="9">
    <source>
        <dbReference type="Proteomes" id="UP000695007"/>
    </source>
</evidence>